<evidence type="ECO:0000313" key="1">
    <source>
        <dbReference type="EMBL" id="KKN75138.1"/>
    </source>
</evidence>
<comment type="caution">
    <text evidence="1">The sequence shown here is derived from an EMBL/GenBank/DDBJ whole genome shotgun (WGS) entry which is preliminary data.</text>
</comment>
<name>A0A0F9WAH7_9ZZZZ</name>
<accession>A0A0F9WAH7</accession>
<protein>
    <submittedName>
        <fullName evidence="1">Uncharacterized protein</fullName>
    </submittedName>
</protein>
<gene>
    <name evidence="1" type="ORF">LCGC14_0382970</name>
</gene>
<reference evidence="1" key="1">
    <citation type="journal article" date="2015" name="Nature">
        <title>Complex archaea that bridge the gap between prokaryotes and eukaryotes.</title>
        <authorList>
            <person name="Spang A."/>
            <person name="Saw J.H."/>
            <person name="Jorgensen S.L."/>
            <person name="Zaremba-Niedzwiedzka K."/>
            <person name="Martijn J."/>
            <person name="Lind A.E."/>
            <person name="van Eijk R."/>
            <person name="Schleper C."/>
            <person name="Guy L."/>
            <person name="Ettema T.J."/>
        </authorList>
    </citation>
    <scope>NUCLEOTIDE SEQUENCE</scope>
</reference>
<dbReference type="EMBL" id="LAZR01000314">
    <property type="protein sequence ID" value="KKN75138.1"/>
    <property type="molecule type" value="Genomic_DNA"/>
</dbReference>
<proteinExistence type="predicted"/>
<sequence length="179" mass="19450">MLEELIGSFKLLINLQPVEFERKAEVILAGATDYAAEDVLSASASGGQYGVIENMSRRKKGGGTIEQAIVMLSTTALTPRVTQYIFNKPPTSQLNDNAANTAVITADVGSYQGKIDYMSMEDQGGESEAQVTTSTVGNLPLKYKCLNGRLYYIAITRDAITGEASGMKLTFKYQTIQTW</sequence>
<organism evidence="1">
    <name type="scientific">marine sediment metagenome</name>
    <dbReference type="NCBI Taxonomy" id="412755"/>
    <lineage>
        <taxon>unclassified sequences</taxon>
        <taxon>metagenomes</taxon>
        <taxon>ecological metagenomes</taxon>
    </lineage>
</organism>
<dbReference type="AlphaFoldDB" id="A0A0F9WAH7"/>